<keyword evidence="9" id="KW-0496">Mitochondrion</keyword>
<dbReference type="GO" id="GO:0005758">
    <property type="term" value="C:mitochondrial intermembrane space"/>
    <property type="evidence" value="ECO:0007669"/>
    <property type="project" value="UniProtKB-SubCell"/>
</dbReference>
<evidence type="ECO:0000256" key="7">
    <source>
        <dbReference type="ARBA" id="ARBA00022792"/>
    </source>
</evidence>
<keyword evidence="11 12" id="KW-1015">Disulfide bond</keyword>
<keyword evidence="7" id="KW-0999">Mitochondrion inner membrane</keyword>
<proteinExistence type="inferred from homology"/>
<dbReference type="PANTHER" id="PTHR21268">
    <property type="entry name" value="NADH DEHYDROGENASE [UBIQUINONE] IRON-SULFUR PROTEIN 5"/>
    <property type="match status" value="1"/>
</dbReference>
<dbReference type="RefSeq" id="XP_023939277.1">
    <property type="nucleotide sequence ID" value="XM_024083509.2"/>
</dbReference>
<keyword evidence="10" id="KW-0472">Membrane</keyword>
<keyword evidence="5" id="KW-0813">Transport</keyword>
<evidence type="ECO:0000256" key="10">
    <source>
        <dbReference type="ARBA" id="ARBA00023136"/>
    </source>
</evidence>
<accession>A0A6J1N2C8</accession>
<comment type="subcellular location">
    <subcellularLocation>
        <location evidence="3">Mitochondrion inner membrane</location>
        <topology evidence="3">Peripheral membrane protein</topology>
    </subcellularLocation>
    <subcellularLocation>
        <location evidence="2">Mitochondrion intermembrane space</location>
    </subcellularLocation>
</comment>
<sequence>MGELSPAFRNIFTDITGGIVDHQQLGRCARQELEFRDCMEAYGWDRGLIKCKHLLEEFQECQTNRKQFLRFMAMRRERDRKIACGELTGDKQYVSPRIDSF</sequence>
<comment type="function">
    <text evidence="1">Accessory subunit of the mitochondrial membrane respiratory chain NADH dehydrogenase (Complex I), that is believed not to be involved in catalysis. Complex I functions in the transfer of electrons from NADH to the respiratory chain. The immediate electron acceptor for the enzyme is believed to be ubiquinone.</text>
</comment>
<feature type="disulfide bond" evidence="12">
    <location>
        <begin position="28"/>
        <end position="61"/>
    </location>
</feature>
<keyword evidence="8" id="KW-0249">Electron transport</keyword>
<dbReference type="GeneID" id="112046743"/>
<dbReference type="PANTHER" id="PTHR21268:SF2">
    <property type="entry name" value="NADH DEHYDROGENASE [UBIQUINONE] IRON-SULFUR PROTEIN 5"/>
    <property type="match status" value="1"/>
</dbReference>
<dbReference type="AlphaFoldDB" id="A0A6J1N2C8"/>
<evidence type="ECO:0000256" key="2">
    <source>
        <dbReference type="ARBA" id="ARBA00004569"/>
    </source>
</evidence>
<keyword evidence="13" id="KW-1185">Reference proteome</keyword>
<evidence type="ECO:0000256" key="1">
    <source>
        <dbReference type="ARBA" id="ARBA00003195"/>
    </source>
</evidence>
<dbReference type="KEGG" id="bany:112046743"/>
<dbReference type="Pfam" id="PF10200">
    <property type="entry name" value="Ndufs5"/>
    <property type="match status" value="1"/>
</dbReference>
<dbReference type="InterPro" id="IPR019342">
    <property type="entry name" value="NADH_UbQ_OxRdtase_FeS-su5"/>
</dbReference>
<name>A0A6J1N2C8_BICAN</name>
<evidence type="ECO:0000256" key="9">
    <source>
        <dbReference type="ARBA" id="ARBA00023128"/>
    </source>
</evidence>
<keyword evidence="6" id="KW-0679">Respiratory chain</keyword>
<gene>
    <name evidence="14" type="primary">LOC112046743</name>
</gene>
<reference evidence="14" key="1">
    <citation type="submission" date="2025-08" db="UniProtKB">
        <authorList>
            <consortium name="RefSeq"/>
        </authorList>
    </citation>
    <scope>IDENTIFICATION</scope>
</reference>
<protein>
    <submittedName>
        <fullName evidence="14">NADH dehydrogenase [ubiquinone] iron-sulfur protein 5-like</fullName>
    </submittedName>
</protein>
<evidence type="ECO:0000256" key="8">
    <source>
        <dbReference type="ARBA" id="ARBA00022982"/>
    </source>
</evidence>
<evidence type="ECO:0000313" key="14">
    <source>
        <dbReference type="RefSeq" id="XP_023939277.1"/>
    </source>
</evidence>
<evidence type="ECO:0000256" key="11">
    <source>
        <dbReference type="ARBA" id="ARBA00023157"/>
    </source>
</evidence>
<evidence type="ECO:0000313" key="13">
    <source>
        <dbReference type="Proteomes" id="UP001652582"/>
    </source>
</evidence>
<dbReference type="OrthoDB" id="9992197at2759"/>
<dbReference type="GO" id="GO:0005743">
    <property type="term" value="C:mitochondrial inner membrane"/>
    <property type="evidence" value="ECO:0007669"/>
    <property type="project" value="UniProtKB-SubCell"/>
</dbReference>
<evidence type="ECO:0000256" key="6">
    <source>
        <dbReference type="ARBA" id="ARBA00022660"/>
    </source>
</evidence>
<comment type="similarity">
    <text evidence="4">Belongs to the complex I NDUFS5 subunit family.</text>
</comment>
<dbReference type="Proteomes" id="UP001652582">
    <property type="component" value="Chromosome 20"/>
</dbReference>
<organism evidence="13 14">
    <name type="scientific">Bicyclus anynana</name>
    <name type="common">Squinting bush brown butterfly</name>
    <dbReference type="NCBI Taxonomy" id="110368"/>
    <lineage>
        <taxon>Eukaryota</taxon>
        <taxon>Metazoa</taxon>
        <taxon>Ecdysozoa</taxon>
        <taxon>Arthropoda</taxon>
        <taxon>Hexapoda</taxon>
        <taxon>Insecta</taxon>
        <taxon>Pterygota</taxon>
        <taxon>Neoptera</taxon>
        <taxon>Endopterygota</taxon>
        <taxon>Lepidoptera</taxon>
        <taxon>Glossata</taxon>
        <taxon>Ditrysia</taxon>
        <taxon>Papilionoidea</taxon>
        <taxon>Nymphalidae</taxon>
        <taxon>Satyrinae</taxon>
        <taxon>Satyrini</taxon>
        <taxon>Mycalesina</taxon>
        <taxon>Bicyclus</taxon>
    </lineage>
</organism>
<feature type="disulfide bond" evidence="12">
    <location>
        <begin position="38"/>
        <end position="51"/>
    </location>
</feature>
<evidence type="ECO:0000256" key="12">
    <source>
        <dbReference type="PIRSR" id="PIRSR619342-50"/>
    </source>
</evidence>
<evidence type="ECO:0000256" key="5">
    <source>
        <dbReference type="ARBA" id="ARBA00022448"/>
    </source>
</evidence>
<evidence type="ECO:0000256" key="4">
    <source>
        <dbReference type="ARBA" id="ARBA00007372"/>
    </source>
</evidence>
<evidence type="ECO:0000256" key="3">
    <source>
        <dbReference type="ARBA" id="ARBA00004637"/>
    </source>
</evidence>